<feature type="compositionally biased region" description="Polar residues" evidence="2">
    <location>
        <begin position="404"/>
        <end position="432"/>
    </location>
</feature>
<name>A0A127ZHG1_9BASI</name>
<dbReference type="OrthoDB" id="10433493at2759"/>
<keyword evidence="1" id="KW-0479">Metal-binding</keyword>
<reference evidence="4" key="1">
    <citation type="submission" date="2014-06" db="EMBL/GenBank/DDBJ databases">
        <authorList>
            <person name="Ju J."/>
            <person name="Zhang J."/>
        </authorList>
    </citation>
    <scope>NUCLEOTIDE SEQUENCE</scope>
    <source>
        <strain evidence="4">SscI8</strain>
    </source>
</reference>
<proteinExistence type="predicted"/>
<dbReference type="AlphaFoldDB" id="A0A127ZHG1"/>
<keyword evidence="1" id="KW-0863">Zinc-finger</keyword>
<accession>A0A127ZHG1</accession>
<dbReference type="InterPro" id="IPR001878">
    <property type="entry name" value="Znf_CCHC"/>
</dbReference>
<organism evidence="4">
    <name type="scientific">Sporisorium scitamineum</name>
    <dbReference type="NCBI Taxonomy" id="49012"/>
    <lineage>
        <taxon>Eukaryota</taxon>
        <taxon>Fungi</taxon>
        <taxon>Dikarya</taxon>
        <taxon>Basidiomycota</taxon>
        <taxon>Ustilaginomycotina</taxon>
        <taxon>Ustilaginomycetes</taxon>
        <taxon>Ustilaginales</taxon>
        <taxon>Ustilaginaceae</taxon>
        <taxon>Sporisorium</taxon>
    </lineage>
</organism>
<evidence type="ECO:0000313" key="4">
    <source>
        <dbReference type="EMBL" id="CDU25485.1"/>
    </source>
</evidence>
<evidence type="ECO:0000259" key="3">
    <source>
        <dbReference type="PROSITE" id="PS50158"/>
    </source>
</evidence>
<feature type="compositionally biased region" description="Low complexity" evidence="2">
    <location>
        <begin position="435"/>
        <end position="448"/>
    </location>
</feature>
<feature type="region of interest" description="Disordered" evidence="2">
    <location>
        <begin position="343"/>
        <end position="458"/>
    </location>
</feature>
<keyword evidence="1" id="KW-0862">Zinc</keyword>
<evidence type="ECO:0000256" key="2">
    <source>
        <dbReference type="SAM" id="MobiDB-lite"/>
    </source>
</evidence>
<dbReference type="GO" id="GO:0008270">
    <property type="term" value="F:zinc ion binding"/>
    <property type="evidence" value="ECO:0007669"/>
    <property type="project" value="UniProtKB-KW"/>
</dbReference>
<feature type="domain" description="CCHC-type" evidence="3">
    <location>
        <begin position="215"/>
        <end position="231"/>
    </location>
</feature>
<protein>
    <recommendedName>
        <fullName evidence="3">CCHC-type domain-containing protein</fullName>
    </recommendedName>
</protein>
<gene>
    <name evidence="4" type="ORF">SPSC_05378</name>
</gene>
<sequence length="458" mass="50488">MSTRTRGTLLVSQKVDGDNAPVPTVPWASLQEAHLLQGMCVGPGVVRLTLPLYTTKRDHDAIRIQISKQFRQDFPAVPMIWVHFPEGKYGDYRFVDLENMDPSISGVDVAIRAVHHWKVQDKSFEPGYYLGASLPPDYTTIDVMGVPGWAKEEMALNLQTTLEEQLEKNRWLYWHEQTALTELEYRNRFEFCNFCKQDKQKSTERHRSKTCPFVKCSACKEQGHTAKDCKKSSKNSGGDQRVPVAALTSEERAFPQGQHQEEVLNGEDRFPVGEGGLLPDYQVNQHDFRGEDSEFPSAEESSVGGLTERDILPTANIPPGDDDIAGSSIAHHQGEQDDFQVIGGSDHRALSPHGPTRLSAQLAREHASGPPHQAQGSAPGPGSGQQPFRSAHPTILPGGAAQNHGRNNTNASRSSPNPTSSARNDRTQSSIQRFAVPTAATQARARPPINCHRPTGQN</sequence>
<dbReference type="EMBL" id="LK056686">
    <property type="protein sequence ID" value="CDU25485.1"/>
    <property type="molecule type" value="Genomic_DNA"/>
</dbReference>
<dbReference type="GO" id="GO:0003676">
    <property type="term" value="F:nucleic acid binding"/>
    <property type="evidence" value="ECO:0007669"/>
    <property type="project" value="InterPro"/>
</dbReference>
<feature type="compositionally biased region" description="Low complexity" evidence="2">
    <location>
        <begin position="373"/>
        <end position="387"/>
    </location>
</feature>
<evidence type="ECO:0000256" key="1">
    <source>
        <dbReference type="PROSITE-ProRule" id="PRU00047"/>
    </source>
</evidence>
<dbReference type="PROSITE" id="PS50158">
    <property type="entry name" value="ZF_CCHC"/>
    <property type="match status" value="1"/>
</dbReference>
<feature type="region of interest" description="Disordered" evidence="2">
    <location>
        <begin position="287"/>
        <end position="328"/>
    </location>
</feature>